<dbReference type="InterPro" id="IPR006015">
    <property type="entry name" value="Universal_stress_UspA"/>
</dbReference>
<evidence type="ECO:0000256" key="2">
    <source>
        <dbReference type="SAM" id="MobiDB-lite"/>
    </source>
</evidence>
<protein>
    <submittedName>
        <fullName evidence="4">Nucleotide-binding universal stress protein, UspA family</fullName>
    </submittedName>
</protein>
<dbReference type="EMBL" id="FONH01000001">
    <property type="protein sequence ID" value="SFE01373.1"/>
    <property type="molecule type" value="Genomic_DNA"/>
</dbReference>
<dbReference type="InterPro" id="IPR006016">
    <property type="entry name" value="UspA"/>
</dbReference>
<name>A0A1I1X6N0_9GAMM</name>
<proteinExistence type="inferred from homology"/>
<dbReference type="SUPFAM" id="SSF52402">
    <property type="entry name" value="Adenine nucleotide alpha hydrolases-like"/>
    <property type="match status" value="1"/>
</dbReference>
<evidence type="ECO:0000256" key="1">
    <source>
        <dbReference type="ARBA" id="ARBA00008791"/>
    </source>
</evidence>
<sequence length="295" mass="32238">MSLRLRRSDEPRHAAGTRGESRHFPAEILALVTSSGPWSPAVMAAFALAKPWDSHVTGCFIDPALRTLRGLDAEPSVLSLLLELPRDTQGEAEAFATLARRCGVEGATWICAQTGLARSMHQLGAWHDLIVLERDTGNDDGGFELLGEALLGCRKPCFVLPPRWDKELAFERVLLAWNGSLEAVRAMHAALPFLAMSREVVLLDGAAAVLEDEGTIMPNFHPLEHLARHGIAATRRRIHATAHEAGDALLHEAKRMNADLLVMGAYGRSRLRERILGGATRRVLGQATLPVLMQH</sequence>
<comment type="similarity">
    <text evidence="1">Belongs to the universal stress protein A family.</text>
</comment>
<evidence type="ECO:0000313" key="5">
    <source>
        <dbReference type="Proteomes" id="UP000199477"/>
    </source>
</evidence>
<gene>
    <name evidence="4" type="ORF">SAMN02799615_00093</name>
</gene>
<feature type="region of interest" description="Disordered" evidence="2">
    <location>
        <begin position="1"/>
        <end position="20"/>
    </location>
</feature>
<dbReference type="PANTHER" id="PTHR46268">
    <property type="entry name" value="STRESS RESPONSE PROTEIN NHAX"/>
    <property type="match status" value="1"/>
</dbReference>
<dbReference type="Pfam" id="PF00582">
    <property type="entry name" value="Usp"/>
    <property type="match status" value="1"/>
</dbReference>
<feature type="domain" description="UspA" evidence="3">
    <location>
        <begin position="176"/>
        <end position="293"/>
    </location>
</feature>
<keyword evidence="5" id="KW-1185">Reference proteome</keyword>
<dbReference type="PANTHER" id="PTHR46268:SF15">
    <property type="entry name" value="UNIVERSAL STRESS PROTEIN HP_0031"/>
    <property type="match status" value="1"/>
</dbReference>
<evidence type="ECO:0000259" key="3">
    <source>
        <dbReference type="Pfam" id="PF00582"/>
    </source>
</evidence>
<dbReference type="Proteomes" id="UP000199477">
    <property type="component" value="Unassembled WGS sequence"/>
</dbReference>
<dbReference type="Gene3D" id="3.40.50.12370">
    <property type="match status" value="1"/>
</dbReference>
<organism evidence="4 5">
    <name type="scientific">Dyella marensis</name>
    <dbReference type="NCBI Taxonomy" id="500610"/>
    <lineage>
        <taxon>Bacteria</taxon>
        <taxon>Pseudomonadati</taxon>
        <taxon>Pseudomonadota</taxon>
        <taxon>Gammaproteobacteria</taxon>
        <taxon>Lysobacterales</taxon>
        <taxon>Rhodanobacteraceae</taxon>
        <taxon>Dyella</taxon>
    </lineage>
</organism>
<dbReference type="AlphaFoldDB" id="A0A1I1X6N0"/>
<dbReference type="PRINTS" id="PR01438">
    <property type="entry name" value="UNVRSLSTRESS"/>
</dbReference>
<dbReference type="STRING" id="500610.SAMN02799615_00093"/>
<dbReference type="RefSeq" id="WP_081805074.1">
    <property type="nucleotide sequence ID" value="NZ_FONH01000001.1"/>
</dbReference>
<evidence type="ECO:0000313" key="4">
    <source>
        <dbReference type="EMBL" id="SFE01373.1"/>
    </source>
</evidence>
<dbReference type="CDD" id="cd00293">
    <property type="entry name" value="USP-like"/>
    <property type="match status" value="1"/>
</dbReference>
<reference evidence="5" key="1">
    <citation type="submission" date="2016-10" db="EMBL/GenBank/DDBJ databases">
        <authorList>
            <person name="Varghese N."/>
            <person name="Submissions S."/>
        </authorList>
    </citation>
    <scope>NUCLEOTIDE SEQUENCE [LARGE SCALE GENOMIC DNA]</scope>
    <source>
        <strain evidence="5">UNC178MFTsu3.1</strain>
    </source>
</reference>
<accession>A0A1I1X6N0</accession>